<protein>
    <submittedName>
        <fullName evidence="3">Uncharacterized protein</fullName>
    </submittedName>
</protein>
<organism evidence="3 4">
    <name type="scientific">Durusdinium trenchii</name>
    <dbReference type="NCBI Taxonomy" id="1381693"/>
    <lineage>
        <taxon>Eukaryota</taxon>
        <taxon>Sar</taxon>
        <taxon>Alveolata</taxon>
        <taxon>Dinophyceae</taxon>
        <taxon>Suessiales</taxon>
        <taxon>Symbiodiniaceae</taxon>
        <taxon>Durusdinium</taxon>
    </lineage>
</organism>
<dbReference type="Proteomes" id="UP001642464">
    <property type="component" value="Unassembled WGS sequence"/>
</dbReference>
<name>A0ABP0RIJ5_9DINO</name>
<dbReference type="EMBL" id="CAXAMM010041585">
    <property type="protein sequence ID" value="CAK9100183.1"/>
    <property type="molecule type" value="Genomic_DNA"/>
</dbReference>
<evidence type="ECO:0000313" key="3">
    <source>
        <dbReference type="EMBL" id="CAK9100183.1"/>
    </source>
</evidence>
<feature type="coiled-coil region" evidence="1">
    <location>
        <begin position="244"/>
        <end position="271"/>
    </location>
</feature>
<gene>
    <name evidence="3" type="ORF">SCF082_LOCUS46898</name>
</gene>
<comment type="caution">
    <text evidence="3">The sequence shown here is derived from an EMBL/GenBank/DDBJ whole genome shotgun (WGS) entry which is preliminary data.</text>
</comment>
<proteinExistence type="predicted"/>
<feature type="region of interest" description="Disordered" evidence="2">
    <location>
        <begin position="23"/>
        <end position="92"/>
    </location>
</feature>
<evidence type="ECO:0000313" key="4">
    <source>
        <dbReference type="Proteomes" id="UP001642464"/>
    </source>
</evidence>
<feature type="compositionally biased region" description="Polar residues" evidence="2">
    <location>
        <begin position="55"/>
        <end position="81"/>
    </location>
</feature>
<evidence type="ECO:0000256" key="2">
    <source>
        <dbReference type="SAM" id="MobiDB-lite"/>
    </source>
</evidence>
<keyword evidence="1" id="KW-0175">Coiled coil</keyword>
<feature type="region of interest" description="Disordered" evidence="2">
    <location>
        <begin position="191"/>
        <end position="225"/>
    </location>
</feature>
<feature type="compositionally biased region" description="Basic and acidic residues" evidence="2">
    <location>
        <begin position="25"/>
        <end position="42"/>
    </location>
</feature>
<evidence type="ECO:0000256" key="1">
    <source>
        <dbReference type="SAM" id="Coils"/>
    </source>
</evidence>
<feature type="compositionally biased region" description="Low complexity" evidence="2">
    <location>
        <begin position="199"/>
        <end position="214"/>
    </location>
</feature>
<feature type="compositionally biased region" description="Basic residues" evidence="2">
    <location>
        <begin position="215"/>
        <end position="224"/>
    </location>
</feature>
<sequence>MVSTNTSGEAAAQALRALRRAAQLHTERRASVAKPGKVDLTHGRTRGRGRATLGSSQPDPVQCSQLSATQPSSQLPLSQAETLPGDKCGSQRDERDMLASMSTQTPSNMLPSSLDTVRASQVPLAAEVPKQAPAAAAFQALPAVTPEAPASVQAPSSGVAEAAAALAAALASFAGSGMAASQEAVRRRYRYKAPPPGRSSPQSSTRVRSPSSTPHPRKRKHGRNFKTQAEAIKEVSSKTIWASVGRLSEDIRNLEKEKTALRARCQKAAAEALRLLNEHQRACKESCEAIAGTTKAADTALGAVAALERQAAPSVALRSSIVPGHQGFVPAPDQFRKRVRRIDGIAAPSCI</sequence>
<keyword evidence="4" id="KW-1185">Reference proteome</keyword>
<accession>A0ABP0RIJ5</accession>
<reference evidence="3 4" key="1">
    <citation type="submission" date="2024-02" db="EMBL/GenBank/DDBJ databases">
        <authorList>
            <person name="Chen Y."/>
            <person name="Shah S."/>
            <person name="Dougan E. K."/>
            <person name="Thang M."/>
            <person name="Chan C."/>
        </authorList>
    </citation>
    <scope>NUCLEOTIDE SEQUENCE [LARGE SCALE GENOMIC DNA]</scope>
</reference>